<dbReference type="Proteomes" id="UP001623592">
    <property type="component" value="Unassembled WGS sequence"/>
</dbReference>
<dbReference type="EMBL" id="JBJIAA010000009">
    <property type="protein sequence ID" value="MFL0251252.1"/>
    <property type="molecule type" value="Genomic_DNA"/>
</dbReference>
<comment type="caution">
    <text evidence="1">The sequence shown here is derived from an EMBL/GenBank/DDBJ whole genome shotgun (WGS) entry which is preliminary data.</text>
</comment>
<dbReference type="Gene3D" id="2.30.110.40">
    <property type="entry name" value="Phage tail tube protein"/>
    <property type="match status" value="1"/>
</dbReference>
<sequence>MDVNSNRVLSGSDGKVWVNGELWAEIQKIEFKITGNFDSVNFVGDPKEHSRYTGCSSEGTITLNKTYSRGVKMISDAFKSGVFPDITILTKVTDKQTNQSERWELKEVLFTELGHTIEAKKTITQEMPFKFGDWDILETISA</sequence>
<dbReference type="InterPro" id="IPR018989">
    <property type="entry name" value="DUF2001"/>
</dbReference>
<dbReference type="RefSeq" id="WP_053242027.1">
    <property type="nucleotide sequence ID" value="NZ_JBJIAA010000009.1"/>
</dbReference>
<keyword evidence="2" id="KW-1185">Reference proteome</keyword>
<proteinExistence type="predicted"/>
<reference evidence="1 2" key="1">
    <citation type="submission" date="2024-11" db="EMBL/GenBank/DDBJ databases">
        <authorList>
            <person name="Heng Y.C."/>
            <person name="Lim A.C.H."/>
            <person name="Lee J.K.Y."/>
            <person name="Kittelmann S."/>
        </authorList>
    </citation>
    <scope>NUCLEOTIDE SEQUENCE [LARGE SCALE GENOMIC DNA]</scope>
    <source>
        <strain evidence="1 2">WILCCON 0114</strain>
    </source>
</reference>
<gene>
    <name evidence="1" type="ORF">ACJDT4_12520</name>
</gene>
<organism evidence="1 2">
    <name type="scientific">Clostridium neuense</name>
    <dbReference type="NCBI Taxonomy" id="1728934"/>
    <lineage>
        <taxon>Bacteria</taxon>
        <taxon>Bacillati</taxon>
        <taxon>Bacillota</taxon>
        <taxon>Clostridia</taxon>
        <taxon>Eubacteriales</taxon>
        <taxon>Clostridiaceae</taxon>
        <taxon>Clostridium</taxon>
    </lineage>
</organism>
<accession>A0ABW8TG60</accession>
<protein>
    <submittedName>
        <fullName evidence="1">Phage tail tube protein</fullName>
    </submittedName>
</protein>
<dbReference type="SUPFAM" id="SSF69279">
    <property type="entry name" value="Phage tail proteins"/>
    <property type="match status" value="1"/>
</dbReference>
<dbReference type="Pfam" id="PF09393">
    <property type="entry name" value="DUF2001"/>
    <property type="match status" value="1"/>
</dbReference>
<dbReference type="InterPro" id="IPR038628">
    <property type="entry name" value="XkdM-like_sf"/>
</dbReference>
<name>A0ABW8TG60_9CLOT</name>
<evidence type="ECO:0000313" key="2">
    <source>
        <dbReference type="Proteomes" id="UP001623592"/>
    </source>
</evidence>
<evidence type="ECO:0000313" key="1">
    <source>
        <dbReference type="EMBL" id="MFL0251252.1"/>
    </source>
</evidence>